<gene>
    <name evidence="2" type="primary">LOC107805358</name>
</gene>
<protein>
    <submittedName>
        <fullName evidence="2">Uncharacterized protein LOC107805358 isoform X1</fullName>
    </submittedName>
</protein>
<dbReference type="Proteomes" id="UP000790787">
    <property type="component" value="Chromosome 11"/>
</dbReference>
<evidence type="ECO:0000313" key="2">
    <source>
        <dbReference type="RefSeq" id="XP_016484878.2"/>
    </source>
</evidence>
<dbReference type="OrthoDB" id="774313at2759"/>
<proteinExistence type="predicted"/>
<dbReference type="KEGG" id="nta:107805358"/>
<reference evidence="1" key="1">
    <citation type="journal article" date="2014" name="Nat. Commun.">
        <title>The tobacco genome sequence and its comparison with those of tomato and potato.</title>
        <authorList>
            <person name="Sierro N."/>
            <person name="Battey J.N."/>
            <person name="Ouadi S."/>
            <person name="Bakaher N."/>
            <person name="Bovet L."/>
            <person name="Willig A."/>
            <person name="Goepfert S."/>
            <person name="Peitsch M.C."/>
            <person name="Ivanov N.V."/>
        </authorList>
    </citation>
    <scope>NUCLEOTIDE SEQUENCE [LARGE SCALE GENOMIC DNA]</scope>
</reference>
<accession>A0A1S4B7V2</accession>
<dbReference type="STRING" id="4097.A0A1S4B7V2"/>
<sequence>MLRSKSRSDIGQRSHSSRFSRAISASKLCRGDALGCQIDSNALVSLERNKPSKVDHLSENRVNKILLMQEQMGHLEEELKETKEQLNFVEGEKNRAIQELKETRQVANEANQKLNEGLSPKKAGELIAELKVLKELNSKTQEELKIKDKNIESLRLELERVKKYEVKLAEKDAMLGGLREEMNHMKASEVQATEQLSVFKKMVKELEVELEQRKLSESKIYDSFESQMRQFEQAKIELEEAKLEMASLHEKVGSLETSSKRNSGRLNGFSNGEIANSVKKELESLNSELALAKEDVANAQEREKIALSKAKNLNDEISLLKNEVKLASEAEEKSRKAMDDLALALKEVATEASEAKEKLSATLLELEQVKEEAGKLKDMVRNTEARYQKLLDEAKKETDLYRNTADRLRLETEESLLAWNGKEMGFITCIKRAEEERTLAQRETERLAESLKAAEDTTKAAKEEKYKLRDILKQAINEANAAKAAAGLARDENSQLKDRLAEKEEALHFLSRENECLKTNTPAAHENVNEFKRFPPSSSAEFRTKEMVEEHIEDHKVKKSFSADLRELKLQKVDDSDKDEMLKGSIFDPTSVTPKSEPRTPHSLSHRRRASSPALADDAGKPNTNPDFNHSDESDSDRNSSSRRKALFRKVGDLIMRKSFHI</sequence>
<organism evidence="1 2">
    <name type="scientific">Nicotiana tabacum</name>
    <name type="common">Common tobacco</name>
    <dbReference type="NCBI Taxonomy" id="4097"/>
    <lineage>
        <taxon>Eukaryota</taxon>
        <taxon>Viridiplantae</taxon>
        <taxon>Streptophyta</taxon>
        <taxon>Embryophyta</taxon>
        <taxon>Tracheophyta</taxon>
        <taxon>Spermatophyta</taxon>
        <taxon>Magnoliopsida</taxon>
        <taxon>eudicotyledons</taxon>
        <taxon>Gunneridae</taxon>
        <taxon>Pentapetalae</taxon>
        <taxon>asterids</taxon>
        <taxon>lamiids</taxon>
        <taxon>Solanales</taxon>
        <taxon>Solanaceae</taxon>
        <taxon>Nicotianoideae</taxon>
        <taxon>Nicotianeae</taxon>
        <taxon>Nicotiana</taxon>
    </lineage>
</organism>
<dbReference type="GeneID" id="107805358"/>
<dbReference type="PANTHER" id="PTHR35164">
    <property type="entry name" value="EXPRESSED PROTEIN"/>
    <property type="match status" value="1"/>
</dbReference>
<dbReference type="AlphaFoldDB" id="A0A1S4B7V2"/>
<reference evidence="2" key="2">
    <citation type="submission" date="2025-08" db="UniProtKB">
        <authorList>
            <consortium name="RefSeq"/>
        </authorList>
    </citation>
    <scope>IDENTIFICATION</scope>
    <source>
        <tissue evidence="2">Leaf</tissue>
    </source>
</reference>
<name>A0A1S4B7V2_TOBAC</name>
<keyword evidence="1" id="KW-1185">Reference proteome</keyword>
<dbReference type="RefSeq" id="XP_016484878.2">
    <property type="nucleotide sequence ID" value="XM_016629392.2"/>
</dbReference>
<dbReference type="RefSeq" id="XP_016484878.1">
    <property type="nucleotide sequence ID" value="XM_016629392.1"/>
</dbReference>
<dbReference type="OMA" id="NHKVRDI"/>
<evidence type="ECO:0000313" key="1">
    <source>
        <dbReference type="Proteomes" id="UP000790787"/>
    </source>
</evidence>
<dbReference type="PaxDb" id="4097-A0A1S4B7V2"/>
<dbReference type="PANTHER" id="PTHR35164:SF12">
    <property type="match status" value="1"/>
</dbReference>